<evidence type="ECO:0000256" key="1">
    <source>
        <dbReference type="SAM" id="SignalP"/>
    </source>
</evidence>
<reference evidence="3" key="2">
    <citation type="submission" date="2020-10" db="UniProtKB">
        <authorList>
            <consortium name="WormBaseParasite"/>
        </authorList>
    </citation>
    <scope>IDENTIFICATION</scope>
</reference>
<evidence type="ECO:0000313" key="2">
    <source>
        <dbReference type="Proteomes" id="UP000492821"/>
    </source>
</evidence>
<keyword evidence="1" id="KW-0732">Signal</keyword>
<reference evidence="2" key="1">
    <citation type="journal article" date="2013" name="Genetics">
        <title>The draft genome and transcriptome of Panagrellus redivivus are shaped by the harsh demands of a free-living lifestyle.</title>
        <authorList>
            <person name="Srinivasan J."/>
            <person name="Dillman A.R."/>
            <person name="Macchietto M.G."/>
            <person name="Heikkinen L."/>
            <person name="Lakso M."/>
            <person name="Fracchia K.M."/>
            <person name="Antoshechkin I."/>
            <person name="Mortazavi A."/>
            <person name="Wong G."/>
            <person name="Sternberg P.W."/>
        </authorList>
    </citation>
    <scope>NUCLEOTIDE SEQUENCE [LARGE SCALE GENOMIC DNA]</scope>
    <source>
        <strain evidence="2">MT8872</strain>
    </source>
</reference>
<evidence type="ECO:0000313" key="3">
    <source>
        <dbReference type="WBParaSite" id="Pan_g20911.t1"/>
    </source>
</evidence>
<feature type="signal peptide" evidence="1">
    <location>
        <begin position="1"/>
        <end position="25"/>
    </location>
</feature>
<name>A0A7E4ZW54_PANRE</name>
<dbReference type="WBParaSite" id="Pan_g20911.t1">
    <property type="protein sequence ID" value="Pan_g20911.t1"/>
    <property type="gene ID" value="Pan_g20911"/>
</dbReference>
<sequence length="76" mass="8546">MKAAPPTHSKILYLQLLVFHSIVHHQGVFPCFLCDGKTSDCRYAKAVQYDVLVSSADGESQIIVPDRRYSTLHKLT</sequence>
<proteinExistence type="predicted"/>
<keyword evidence="2" id="KW-1185">Reference proteome</keyword>
<organism evidence="2 3">
    <name type="scientific">Panagrellus redivivus</name>
    <name type="common">Microworm</name>
    <dbReference type="NCBI Taxonomy" id="6233"/>
    <lineage>
        <taxon>Eukaryota</taxon>
        <taxon>Metazoa</taxon>
        <taxon>Ecdysozoa</taxon>
        <taxon>Nematoda</taxon>
        <taxon>Chromadorea</taxon>
        <taxon>Rhabditida</taxon>
        <taxon>Tylenchina</taxon>
        <taxon>Panagrolaimomorpha</taxon>
        <taxon>Panagrolaimoidea</taxon>
        <taxon>Panagrolaimidae</taxon>
        <taxon>Panagrellus</taxon>
    </lineage>
</organism>
<protein>
    <submittedName>
        <fullName evidence="3">Secreted protein</fullName>
    </submittedName>
</protein>
<accession>A0A7E4ZW54</accession>
<dbReference type="AlphaFoldDB" id="A0A7E4ZW54"/>
<feature type="chain" id="PRO_5028903025" evidence="1">
    <location>
        <begin position="26"/>
        <end position="76"/>
    </location>
</feature>
<dbReference type="Proteomes" id="UP000492821">
    <property type="component" value="Unassembled WGS sequence"/>
</dbReference>